<keyword evidence="1" id="KW-1133">Transmembrane helix</keyword>
<evidence type="ECO:0000313" key="3">
    <source>
        <dbReference type="Proteomes" id="UP001165283"/>
    </source>
</evidence>
<keyword evidence="1" id="KW-0812">Transmembrane</keyword>
<feature type="transmembrane region" description="Helical" evidence="1">
    <location>
        <begin position="112"/>
        <end position="132"/>
    </location>
</feature>
<sequence length="213" mass="22457">MGTAPAPDDRRTRQAALRRAIGVIGVGLPVVLPLGEVLFFRAGLPATISGFYYTDMRNVLVGAMCAVGVYLLYYPGYDRGDNLTSAVAGLGAITLALSPTTPPARAPTTAEAVAGVVHYVGAGAFFLALAYLSYFRFTRTAGAPTAQKLRRNVLYRVCGIVMVVAIALAVLLDNVLPEAVSGAVLPVFWLEVAAVLAFGLSWLVKGEALLQDR</sequence>
<name>A0ABT1A911_9PSEU</name>
<evidence type="ECO:0000313" key="2">
    <source>
        <dbReference type="EMBL" id="MCO1659521.1"/>
    </source>
</evidence>
<keyword evidence="3" id="KW-1185">Reference proteome</keyword>
<proteinExistence type="predicted"/>
<dbReference type="RefSeq" id="WP_252444343.1">
    <property type="nucleotide sequence ID" value="NZ_JAGSOV010000067.1"/>
</dbReference>
<evidence type="ECO:0000256" key="1">
    <source>
        <dbReference type="SAM" id="Phobius"/>
    </source>
</evidence>
<feature type="transmembrane region" description="Helical" evidence="1">
    <location>
        <begin position="59"/>
        <end position="76"/>
    </location>
</feature>
<dbReference type="EMBL" id="JAGSOV010000067">
    <property type="protein sequence ID" value="MCO1659521.1"/>
    <property type="molecule type" value="Genomic_DNA"/>
</dbReference>
<feature type="transmembrane region" description="Helical" evidence="1">
    <location>
        <begin position="83"/>
        <end position="100"/>
    </location>
</feature>
<protein>
    <submittedName>
        <fullName evidence="2">DUF998 domain-containing protein</fullName>
    </submittedName>
</protein>
<reference evidence="2" key="1">
    <citation type="submission" date="2021-04" db="EMBL/GenBank/DDBJ databases">
        <title>Pseudonocardia sp. nov., isolated from sandy soil of mangrove forest.</title>
        <authorList>
            <person name="Zan Z."/>
            <person name="Huang R."/>
            <person name="Liu W."/>
        </authorList>
    </citation>
    <scope>NUCLEOTIDE SEQUENCE</scope>
    <source>
        <strain evidence="2">S2-4</strain>
    </source>
</reference>
<feature type="transmembrane region" description="Helical" evidence="1">
    <location>
        <begin position="153"/>
        <end position="172"/>
    </location>
</feature>
<gene>
    <name evidence="2" type="ORF">KDL28_31070</name>
</gene>
<organism evidence="2 3">
    <name type="scientific">Pseudonocardia humida</name>
    <dbReference type="NCBI Taxonomy" id="2800819"/>
    <lineage>
        <taxon>Bacteria</taxon>
        <taxon>Bacillati</taxon>
        <taxon>Actinomycetota</taxon>
        <taxon>Actinomycetes</taxon>
        <taxon>Pseudonocardiales</taxon>
        <taxon>Pseudonocardiaceae</taxon>
        <taxon>Pseudonocardia</taxon>
    </lineage>
</organism>
<feature type="transmembrane region" description="Helical" evidence="1">
    <location>
        <begin position="20"/>
        <end position="39"/>
    </location>
</feature>
<comment type="caution">
    <text evidence="2">The sequence shown here is derived from an EMBL/GenBank/DDBJ whole genome shotgun (WGS) entry which is preliminary data.</text>
</comment>
<dbReference type="Proteomes" id="UP001165283">
    <property type="component" value="Unassembled WGS sequence"/>
</dbReference>
<keyword evidence="1" id="KW-0472">Membrane</keyword>
<accession>A0ABT1A911</accession>
<feature type="transmembrane region" description="Helical" evidence="1">
    <location>
        <begin position="184"/>
        <end position="204"/>
    </location>
</feature>